<dbReference type="Gene3D" id="3.90.1300.10">
    <property type="entry name" value="Amidase signature (AS) domain"/>
    <property type="match status" value="1"/>
</dbReference>
<name>A0A4U0US19_9PEZI</name>
<dbReference type="SUPFAM" id="SSF75304">
    <property type="entry name" value="Amidase signature (AS) enzymes"/>
    <property type="match status" value="1"/>
</dbReference>
<proteinExistence type="predicted"/>
<gene>
    <name evidence="3" type="ORF">B0A54_08698</name>
</gene>
<dbReference type="STRING" id="329885.A0A4U0US19"/>
<dbReference type="PANTHER" id="PTHR11895">
    <property type="entry name" value="TRANSAMIDASE"/>
    <property type="match status" value="1"/>
</dbReference>
<protein>
    <recommendedName>
        <fullName evidence="2">Amidase domain-containing protein</fullName>
    </recommendedName>
</protein>
<dbReference type="Proteomes" id="UP000310066">
    <property type="component" value="Unassembled WGS sequence"/>
</dbReference>
<dbReference type="PANTHER" id="PTHR11895:SF7">
    <property type="entry name" value="GLUTAMYL-TRNA(GLN) AMIDOTRANSFERASE SUBUNIT A, MITOCHONDRIAL"/>
    <property type="match status" value="1"/>
</dbReference>
<dbReference type="OrthoDB" id="6428749at2759"/>
<dbReference type="InterPro" id="IPR036928">
    <property type="entry name" value="AS_sf"/>
</dbReference>
<dbReference type="EMBL" id="NAJP01000043">
    <property type="protein sequence ID" value="TKA38734.1"/>
    <property type="molecule type" value="Genomic_DNA"/>
</dbReference>
<dbReference type="Pfam" id="PF01425">
    <property type="entry name" value="Amidase"/>
    <property type="match status" value="1"/>
</dbReference>
<accession>A0A4U0US19</accession>
<comment type="caution">
    <text evidence="3">The sequence shown here is derived from an EMBL/GenBank/DDBJ whole genome shotgun (WGS) entry which is preliminary data.</text>
</comment>
<dbReference type="GO" id="GO:0003824">
    <property type="term" value="F:catalytic activity"/>
    <property type="evidence" value="ECO:0007669"/>
    <property type="project" value="InterPro"/>
</dbReference>
<organism evidence="3 4">
    <name type="scientific">Friedmanniomyces endolithicus</name>
    <dbReference type="NCBI Taxonomy" id="329885"/>
    <lineage>
        <taxon>Eukaryota</taxon>
        <taxon>Fungi</taxon>
        <taxon>Dikarya</taxon>
        <taxon>Ascomycota</taxon>
        <taxon>Pezizomycotina</taxon>
        <taxon>Dothideomycetes</taxon>
        <taxon>Dothideomycetidae</taxon>
        <taxon>Mycosphaerellales</taxon>
        <taxon>Teratosphaeriaceae</taxon>
        <taxon>Friedmanniomyces</taxon>
    </lineage>
</organism>
<reference evidence="3 4" key="1">
    <citation type="submission" date="2017-03" db="EMBL/GenBank/DDBJ databases">
        <title>Genomes of endolithic fungi from Antarctica.</title>
        <authorList>
            <person name="Coleine C."/>
            <person name="Masonjones S."/>
            <person name="Stajich J.E."/>
        </authorList>
    </citation>
    <scope>NUCLEOTIDE SEQUENCE [LARGE SCALE GENOMIC DNA]</scope>
    <source>
        <strain evidence="3 4">CCFEE 5311</strain>
    </source>
</reference>
<dbReference type="InterPro" id="IPR023631">
    <property type="entry name" value="Amidase_dom"/>
</dbReference>
<dbReference type="AlphaFoldDB" id="A0A4U0US19"/>
<dbReference type="InterPro" id="IPR000120">
    <property type="entry name" value="Amidase"/>
</dbReference>
<evidence type="ECO:0000313" key="4">
    <source>
        <dbReference type="Proteomes" id="UP000310066"/>
    </source>
</evidence>
<evidence type="ECO:0000259" key="2">
    <source>
        <dbReference type="Pfam" id="PF01425"/>
    </source>
</evidence>
<sequence length="477" mass="52580">MSSQVPSKEPWRLTAAEVLPLLRTGQLTVTDYVKSLLERIQARDPVVKAWIWIEPSLILQRAKELDGLPAEQRGPLHGLPIAVKDVILTKDMPTQYNSRLYESETPVAIDANCIITLRASGALIFGKTTTTEFACSKQGDWHQNLTSNARDPKRTSGGSSSGSGAAVADCQIPVGLGTQTGGSIMRPASFNGCYGFKPTHGAISREGLAQWSPLLDTLGFFGRSIDDFVVLADAFRLKDDEVVASEPFKMKGAKIGFCKTHNWPKAGQGTIDAMSEARDILRAHGAEIEEVELPEDFAHALDWHAAVLVGEGHTSFLGQYLLDKEKLHESIVGYVDNTRQLTHRQLLDAYDNVARLRPIFDDLAKPFDLILTPSVLDEAPLGLENTGDMSMASMWTILHVPVINLTGFAGAHVQHCSAFVHTTRHDFEVPLYRHVLLRGFRGQLSGSNDLEEPVRRYLCTDERKTTRCSGPSRKELK</sequence>
<feature type="region of interest" description="Disordered" evidence="1">
    <location>
        <begin position="144"/>
        <end position="165"/>
    </location>
</feature>
<feature type="domain" description="Amidase" evidence="2">
    <location>
        <begin position="32"/>
        <end position="410"/>
    </location>
</feature>
<evidence type="ECO:0000256" key="1">
    <source>
        <dbReference type="SAM" id="MobiDB-lite"/>
    </source>
</evidence>
<evidence type="ECO:0000313" key="3">
    <source>
        <dbReference type="EMBL" id="TKA38734.1"/>
    </source>
</evidence>